<dbReference type="InterPro" id="IPR003602">
    <property type="entry name" value="Topo_IA_DNA-bd_dom"/>
</dbReference>
<dbReference type="InterPro" id="IPR013826">
    <property type="entry name" value="Topo_IA_cen_sub3"/>
</dbReference>
<evidence type="ECO:0000256" key="2">
    <source>
        <dbReference type="ARBA" id="ARBA00023125"/>
    </source>
</evidence>
<feature type="domain" description="Topo IA-type catalytic" evidence="5">
    <location>
        <begin position="1"/>
        <end position="186"/>
    </location>
</feature>
<evidence type="ECO:0000256" key="3">
    <source>
        <dbReference type="ARBA" id="ARBA00023235"/>
    </source>
</evidence>
<dbReference type="EMBL" id="JPVU01000167">
    <property type="protein sequence ID" value="KFN91096.1"/>
    <property type="molecule type" value="Genomic_DNA"/>
</dbReference>
<comment type="caution">
    <text evidence="6">The sequence shown here is derived from an EMBL/GenBank/DDBJ whole genome shotgun (WGS) entry which is preliminary data.</text>
</comment>
<dbReference type="EC" id="5.99.1.2" evidence="6"/>
<dbReference type="InterPro" id="IPR013824">
    <property type="entry name" value="Topo_IA_cen_sub1"/>
</dbReference>
<dbReference type="InterPro" id="IPR023406">
    <property type="entry name" value="Topo_IA_AS"/>
</dbReference>
<dbReference type="GO" id="GO:0003677">
    <property type="term" value="F:DNA binding"/>
    <property type="evidence" value="ECO:0007669"/>
    <property type="project" value="UniProtKB-KW"/>
</dbReference>
<dbReference type="PROSITE" id="PS00396">
    <property type="entry name" value="TOPO_IA_1"/>
    <property type="match status" value="1"/>
</dbReference>
<dbReference type="Gene3D" id="2.70.20.10">
    <property type="entry name" value="Topoisomerase I, domain 3"/>
    <property type="match status" value="1"/>
</dbReference>
<gene>
    <name evidence="6" type="ORF">TMUPMC115_1562</name>
</gene>
<name>A0A091BZQ9_9ENTE</name>
<keyword evidence="2" id="KW-0238">DNA-binding</keyword>
<dbReference type="SUPFAM" id="SSF56712">
    <property type="entry name" value="Prokaryotic type I DNA topoisomerase"/>
    <property type="match status" value="1"/>
</dbReference>
<dbReference type="EC" id="5.99.1.-" evidence="6"/>
<dbReference type="Gene3D" id="1.10.460.10">
    <property type="entry name" value="Topoisomerase I, domain 2"/>
    <property type="match status" value="1"/>
</dbReference>
<evidence type="ECO:0000313" key="6">
    <source>
        <dbReference type="EMBL" id="KFN91096.1"/>
    </source>
</evidence>
<dbReference type="SMART" id="SM00437">
    <property type="entry name" value="TOP1Ac"/>
    <property type="match status" value="1"/>
</dbReference>
<dbReference type="InterPro" id="IPR000380">
    <property type="entry name" value="Topo_IA"/>
</dbReference>
<dbReference type="PROSITE" id="PS52039">
    <property type="entry name" value="TOPO_IA_2"/>
    <property type="match status" value="1"/>
</dbReference>
<evidence type="ECO:0000256" key="4">
    <source>
        <dbReference type="SAM" id="MobiDB-lite"/>
    </source>
</evidence>
<dbReference type="GO" id="GO:0006265">
    <property type="term" value="P:DNA topological change"/>
    <property type="evidence" value="ECO:0007669"/>
    <property type="project" value="InterPro"/>
</dbReference>
<organism evidence="6 7">
    <name type="scientific">Tetragenococcus muriaticus PMC-11-5</name>
    <dbReference type="NCBI Taxonomy" id="1302649"/>
    <lineage>
        <taxon>Bacteria</taxon>
        <taxon>Bacillati</taxon>
        <taxon>Bacillota</taxon>
        <taxon>Bacilli</taxon>
        <taxon>Lactobacillales</taxon>
        <taxon>Enterococcaceae</taxon>
        <taxon>Tetragenococcus</taxon>
    </lineage>
</organism>
<dbReference type="AlphaFoldDB" id="A0A091BZQ9"/>
<evidence type="ECO:0000313" key="7">
    <source>
        <dbReference type="Proteomes" id="UP000029380"/>
    </source>
</evidence>
<dbReference type="Pfam" id="PF01131">
    <property type="entry name" value="Topoisom_bac"/>
    <property type="match status" value="1"/>
</dbReference>
<dbReference type="InterPro" id="IPR023405">
    <property type="entry name" value="Topo_IA_core_domain"/>
</dbReference>
<evidence type="ECO:0000256" key="1">
    <source>
        <dbReference type="ARBA" id="ARBA00023029"/>
    </source>
</evidence>
<dbReference type="Gene3D" id="1.10.290.10">
    <property type="entry name" value="Topoisomerase I, domain 4"/>
    <property type="match status" value="1"/>
</dbReference>
<feature type="region of interest" description="Disordered" evidence="4">
    <location>
        <begin position="68"/>
        <end position="87"/>
    </location>
</feature>
<accession>A0A091BZQ9</accession>
<keyword evidence="3 6" id="KW-0413">Isomerase</keyword>
<dbReference type="PANTHER" id="PTHR42785">
    <property type="entry name" value="DNA TOPOISOMERASE, TYPE IA, CORE"/>
    <property type="match status" value="1"/>
</dbReference>
<evidence type="ECO:0000259" key="5">
    <source>
        <dbReference type="PROSITE" id="PS52039"/>
    </source>
</evidence>
<reference evidence="6 7" key="1">
    <citation type="submission" date="2014-08" db="EMBL/GenBank/DDBJ databases">
        <title>Genome sequence of Tetragenococcus muriaticus.</title>
        <authorList>
            <person name="Chuea-nongthon C."/>
            <person name="Rodtong S."/>
            <person name="Yongsawatdigul J."/>
            <person name="Steele J.L."/>
            <person name="Liu X.-y."/>
            <person name="Speers J."/>
            <person name="Glasner J.D."/>
            <person name="Neeno-Eckwall E.C."/>
        </authorList>
    </citation>
    <scope>NUCLEOTIDE SEQUENCE [LARGE SCALE GENOMIC DNA]</scope>
    <source>
        <strain evidence="6 7">PMC-11-5</strain>
    </source>
</reference>
<dbReference type="GO" id="GO:0003917">
    <property type="term" value="F:DNA topoisomerase type I (single strand cut, ATP-independent) activity"/>
    <property type="evidence" value="ECO:0007669"/>
    <property type="project" value="InterPro"/>
</dbReference>
<dbReference type="PATRIC" id="fig|1302649.3.peg.1565"/>
<dbReference type="InterPro" id="IPR013497">
    <property type="entry name" value="Topo_IA_cen"/>
</dbReference>
<protein>
    <submittedName>
        <fullName evidence="6">DNA topoisomerase I</fullName>
        <ecNumber evidence="6">5.99.1.-</ecNumber>
        <ecNumber evidence="6">5.99.1.2</ecNumber>
    </submittedName>
</protein>
<keyword evidence="1" id="KW-0799">Topoisomerase</keyword>
<dbReference type="Proteomes" id="UP000029380">
    <property type="component" value="Unassembled WGS sequence"/>
</dbReference>
<dbReference type="PANTHER" id="PTHR42785:SF1">
    <property type="entry name" value="DNA TOPOISOMERASE"/>
    <property type="match status" value="1"/>
</dbReference>
<proteinExistence type="predicted"/>
<sequence length="186" mass="21512">MIIDREKEIQNFTPEEYWSIDGNFKKGRKKFKANFWGVDGKKKKLPNEETVKEVTARLTKKDYDVTKVEQKERKRNPAAPFTTSSMQQEAARKLNFRTGKTMMVAQQLYEGISLGKGGTTGLITYMRTDSKRIADSAKQEVTDFIEETYGKNYAAHSNKKTKKRAKRARCSRSYTTYKCVAYPRGY</sequence>
<dbReference type="InterPro" id="IPR013825">
    <property type="entry name" value="Topo_IA_cen_sub2"/>
</dbReference>